<dbReference type="EMBL" id="JAHHHN010000007">
    <property type="protein sequence ID" value="MBW4562259.1"/>
    <property type="molecule type" value="Genomic_DNA"/>
</dbReference>
<dbReference type="AlphaFoldDB" id="A0A951PXX1"/>
<dbReference type="Proteomes" id="UP000715781">
    <property type="component" value="Unassembled WGS sequence"/>
</dbReference>
<dbReference type="InterPro" id="IPR007712">
    <property type="entry name" value="RelE/ParE_toxin"/>
</dbReference>
<evidence type="ECO:0000313" key="3">
    <source>
        <dbReference type="Proteomes" id="UP000715781"/>
    </source>
</evidence>
<protein>
    <submittedName>
        <fullName evidence="2">Type II toxin-antitoxin system mRNA interferase toxin, RelE/StbE family</fullName>
    </submittedName>
</protein>
<dbReference type="NCBIfam" id="TIGR02385">
    <property type="entry name" value="RelE_StbE"/>
    <property type="match status" value="1"/>
</dbReference>
<name>A0A951PXX1_9NOST</name>
<dbReference type="InterPro" id="IPR035093">
    <property type="entry name" value="RelE/ParE_toxin_dom_sf"/>
</dbReference>
<organism evidence="2 3">
    <name type="scientific">Mojavia pulchra JT2-VF2</name>
    <dbReference type="NCBI Taxonomy" id="287848"/>
    <lineage>
        <taxon>Bacteria</taxon>
        <taxon>Bacillati</taxon>
        <taxon>Cyanobacteriota</taxon>
        <taxon>Cyanophyceae</taxon>
        <taxon>Nostocales</taxon>
        <taxon>Nostocaceae</taxon>
    </lineage>
</organism>
<reference evidence="2" key="2">
    <citation type="journal article" date="2022" name="Microbiol. Resour. Announc.">
        <title>Metagenome Sequencing to Explore Phylogenomics of Terrestrial Cyanobacteria.</title>
        <authorList>
            <person name="Ward R.D."/>
            <person name="Stajich J.E."/>
            <person name="Johansen J.R."/>
            <person name="Huntemann M."/>
            <person name="Clum A."/>
            <person name="Foster B."/>
            <person name="Foster B."/>
            <person name="Roux S."/>
            <person name="Palaniappan K."/>
            <person name="Varghese N."/>
            <person name="Mukherjee S."/>
            <person name="Reddy T.B.K."/>
            <person name="Daum C."/>
            <person name="Copeland A."/>
            <person name="Chen I.A."/>
            <person name="Ivanova N.N."/>
            <person name="Kyrpides N.C."/>
            <person name="Shapiro N."/>
            <person name="Eloe-Fadrosh E.A."/>
            <person name="Pietrasiak N."/>
        </authorList>
    </citation>
    <scope>NUCLEOTIDE SEQUENCE</scope>
    <source>
        <strain evidence="2">JT2-VF2</strain>
    </source>
</reference>
<comment type="caution">
    <text evidence="2">The sequence shown here is derived from an EMBL/GenBank/DDBJ whole genome shotgun (WGS) entry which is preliminary data.</text>
</comment>
<evidence type="ECO:0000313" key="2">
    <source>
        <dbReference type="EMBL" id="MBW4562259.1"/>
    </source>
</evidence>
<proteinExistence type="predicted"/>
<sequence>MIARCFEQLEQNPRFHPNIKPLKGDLVGYYRCCIGDYRVIYQVDDETN</sequence>
<gene>
    <name evidence="2" type="ORF">KME32_14110</name>
</gene>
<accession>A0A951PXX1</accession>
<evidence type="ECO:0000256" key="1">
    <source>
        <dbReference type="ARBA" id="ARBA00022649"/>
    </source>
</evidence>
<dbReference type="SUPFAM" id="SSF143011">
    <property type="entry name" value="RelE-like"/>
    <property type="match status" value="1"/>
</dbReference>
<reference evidence="2" key="1">
    <citation type="submission" date="2021-05" db="EMBL/GenBank/DDBJ databases">
        <authorList>
            <person name="Pietrasiak N."/>
            <person name="Ward R."/>
            <person name="Stajich J.E."/>
            <person name="Kurbessoian T."/>
        </authorList>
    </citation>
    <scope>NUCLEOTIDE SEQUENCE</scope>
    <source>
        <strain evidence="2">JT2-VF2</strain>
    </source>
</reference>
<dbReference type="Pfam" id="PF05016">
    <property type="entry name" value="ParE_toxin"/>
    <property type="match status" value="1"/>
</dbReference>
<dbReference type="Gene3D" id="3.30.2310.20">
    <property type="entry name" value="RelE-like"/>
    <property type="match status" value="1"/>
</dbReference>
<keyword evidence="1" id="KW-1277">Toxin-antitoxin system</keyword>